<keyword evidence="1" id="KW-0812">Transmembrane</keyword>
<accession>A0A846N1B8</accession>
<feature type="transmembrane region" description="Helical" evidence="1">
    <location>
        <begin position="196"/>
        <end position="219"/>
    </location>
</feature>
<keyword evidence="4" id="KW-1185">Reference proteome</keyword>
<name>A0A846N1B8_9PROT</name>
<sequence length="227" mass="25375">MSGSASSRTRIWDILDRGILREMGLPMLVVSLVLFVSAMTLLGANVSELRQSYMRVQHSNTALLELEGVDNDILRIEMVVRGYVLSDNPIYLIWMQSIEGKLHDRVAGFDALFGDYPEQRQRLAQLRQLLLAHNAYFEGLAKRAKTERGAVVGEILAYGKKVGRKGIEDTLVDMRSAEMKALAREQASAESRVVSAYRYALGMSALALVLAGLGFGLLVHDRKRRRH</sequence>
<dbReference type="InterPro" id="IPR007891">
    <property type="entry name" value="CHASE3"/>
</dbReference>
<keyword evidence="1" id="KW-0472">Membrane</keyword>
<organism evidence="3 4">
    <name type="scientific">Rhizomicrobium palustre</name>
    <dbReference type="NCBI Taxonomy" id="189966"/>
    <lineage>
        <taxon>Bacteria</taxon>
        <taxon>Pseudomonadati</taxon>
        <taxon>Pseudomonadota</taxon>
        <taxon>Alphaproteobacteria</taxon>
        <taxon>Micropepsales</taxon>
        <taxon>Micropepsaceae</taxon>
        <taxon>Rhizomicrobium</taxon>
    </lineage>
</organism>
<dbReference type="AlphaFoldDB" id="A0A846N1B8"/>
<dbReference type="Proteomes" id="UP000570514">
    <property type="component" value="Unassembled WGS sequence"/>
</dbReference>
<gene>
    <name evidence="3" type="ORF">FHS83_002597</name>
</gene>
<feature type="transmembrane region" description="Helical" evidence="1">
    <location>
        <begin position="25"/>
        <end position="44"/>
    </location>
</feature>
<dbReference type="RefSeq" id="WP_167083383.1">
    <property type="nucleotide sequence ID" value="NZ_BAAADC010000001.1"/>
</dbReference>
<keyword evidence="1" id="KW-1133">Transmembrane helix</keyword>
<comment type="caution">
    <text evidence="3">The sequence shown here is derived from an EMBL/GenBank/DDBJ whole genome shotgun (WGS) entry which is preliminary data.</text>
</comment>
<reference evidence="3 4" key="1">
    <citation type="submission" date="2020-03" db="EMBL/GenBank/DDBJ databases">
        <title>Genomic Encyclopedia of Type Strains, Phase IV (KMG-IV): sequencing the most valuable type-strain genomes for metagenomic binning, comparative biology and taxonomic classification.</title>
        <authorList>
            <person name="Goeker M."/>
        </authorList>
    </citation>
    <scope>NUCLEOTIDE SEQUENCE [LARGE SCALE GENOMIC DNA]</scope>
    <source>
        <strain evidence="3 4">DSM 19867</strain>
    </source>
</reference>
<feature type="domain" description="CHASE3" evidence="2">
    <location>
        <begin position="55"/>
        <end position="187"/>
    </location>
</feature>
<dbReference type="Pfam" id="PF05227">
    <property type="entry name" value="CHASE3"/>
    <property type="match status" value="1"/>
</dbReference>
<evidence type="ECO:0000259" key="2">
    <source>
        <dbReference type="Pfam" id="PF05227"/>
    </source>
</evidence>
<evidence type="ECO:0000313" key="3">
    <source>
        <dbReference type="EMBL" id="NIK89279.1"/>
    </source>
</evidence>
<evidence type="ECO:0000313" key="4">
    <source>
        <dbReference type="Proteomes" id="UP000570514"/>
    </source>
</evidence>
<proteinExistence type="predicted"/>
<protein>
    <submittedName>
        <fullName evidence="3">CHASE3 domain sensor protein</fullName>
    </submittedName>
</protein>
<dbReference type="EMBL" id="JAASRM010000001">
    <property type="protein sequence ID" value="NIK89279.1"/>
    <property type="molecule type" value="Genomic_DNA"/>
</dbReference>
<evidence type="ECO:0000256" key="1">
    <source>
        <dbReference type="SAM" id="Phobius"/>
    </source>
</evidence>